<sequence>MKPKLRDWGGKVRESIEGFGLCSPTGRRPVDGHARYPFAAKPMEVELKRMKLWWPEAIKTVTFLEAGKEIHRPSEDESSLLRKDGFQLLPDTEAAAKVPGLQPLFLLALSQTARCQGDPDWEIPDSVKDSFAKGVPIGLQERRPRAPSASRRQINPIKVDESELEVDLGNHSSSEKVGATLKQGFVDDSKLGMMHETTRAQAKKEFKGRLRMAALGASEKSDVSCRIPFDATRGV</sequence>
<evidence type="ECO:0000313" key="1">
    <source>
        <dbReference type="EMBL" id="CAE8718622.1"/>
    </source>
</evidence>
<reference evidence="1" key="1">
    <citation type="submission" date="2021-02" db="EMBL/GenBank/DDBJ databases">
        <authorList>
            <person name="Dougan E. K."/>
            <person name="Rhodes N."/>
            <person name="Thang M."/>
            <person name="Chan C."/>
        </authorList>
    </citation>
    <scope>NUCLEOTIDE SEQUENCE</scope>
</reference>
<name>A0A813KZJ6_POLGL</name>
<evidence type="ECO:0000313" key="2">
    <source>
        <dbReference type="Proteomes" id="UP000626109"/>
    </source>
</evidence>
<dbReference type="Proteomes" id="UP000626109">
    <property type="component" value="Unassembled WGS sequence"/>
</dbReference>
<accession>A0A813KZJ6</accession>
<organism evidence="1 2">
    <name type="scientific">Polarella glacialis</name>
    <name type="common">Dinoflagellate</name>
    <dbReference type="NCBI Taxonomy" id="89957"/>
    <lineage>
        <taxon>Eukaryota</taxon>
        <taxon>Sar</taxon>
        <taxon>Alveolata</taxon>
        <taxon>Dinophyceae</taxon>
        <taxon>Suessiales</taxon>
        <taxon>Suessiaceae</taxon>
        <taxon>Polarella</taxon>
    </lineage>
</organism>
<dbReference type="AlphaFoldDB" id="A0A813KZJ6"/>
<dbReference type="EMBL" id="CAJNNW010033392">
    <property type="protein sequence ID" value="CAE8718622.1"/>
    <property type="molecule type" value="Genomic_DNA"/>
</dbReference>
<gene>
    <name evidence="1" type="ORF">PGLA2088_LOCUS40172</name>
</gene>
<comment type="caution">
    <text evidence="1">The sequence shown here is derived from an EMBL/GenBank/DDBJ whole genome shotgun (WGS) entry which is preliminary data.</text>
</comment>
<protein>
    <submittedName>
        <fullName evidence="1">Uncharacterized protein</fullName>
    </submittedName>
</protein>
<proteinExistence type="predicted"/>